<dbReference type="InterPro" id="IPR011004">
    <property type="entry name" value="Trimer_LpxA-like_sf"/>
</dbReference>
<dbReference type="Gene3D" id="2.160.10.10">
    <property type="entry name" value="Hexapeptide repeat proteins"/>
    <property type="match status" value="1"/>
</dbReference>
<dbReference type="EMBL" id="MH834623">
    <property type="protein sequence ID" value="AYN58718.1"/>
    <property type="molecule type" value="Genomic_DNA"/>
</dbReference>
<keyword evidence="2 3" id="KW-0808">Transferase</keyword>
<dbReference type="Pfam" id="PF00132">
    <property type="entry name" value="Hexapep"/>
    <property type="match status" value="1"/>
</dbReference>
<proteinExistence type="inferred from homology"/>
<sequence>MRKGAPRVLTACGAPSAIPVSWGIWYCVFETTSRPCECYPRQVGNKQTFINSFVMSHAVPTGVRSKLLRRLGVDLGPDTYLGAGTILKGTRLTTGKGCFINHGGLIDSGQVTLGDGVFVGPGVIMVSRDHELGPAAKRAGANYDKPITVGNGAWIGARATVLGGVHIAEGCVIGAGAVVTQDTLPNALYAGVPAVFKRFLA</sequence>
<dbReference type="InterPro" id="IPR051159">
    <property type="entry name" value="Hexapeptide_acetyltransf"/>
</dbReference>
<evidence type="ECO:0000313" key="4">
    <source>
        <dbReference type="Proteomes" id="UP000279418"/>
    </source>
</evidence>
<accession>A0A3G2KIB3</accession>
<dbReference type="PANTHER" id="PTHR23416:SF23">
    <property type="entry name" value="ACETYLTRANSFERASE C18B11.09C-RELATED"/>
    <property type="match status" value="1"/>
</dbReference>
<dbReference type="InterPro" id="IPR001451">
    <property type="entry name" value="Hexapep"/>
</dbReference>
<dbReference type="KEGG" id="vg:55006807"/>
<dbReference type="SUPFAM" id="SSF51161">
    <property type="entry name" value="Trimeric LpxA-like enzymes"/>
    <property type="match status" value="1"/>
</dbReference>
<dbReference type="GeneID" id="55006807"/>
<name>A0A3G2KIB3_9CAUD</name>
<dbReference type="Proteomes" id="UP000279418">
    <property type="component" value="Segment"/>
</dbReference>
<gene>
    <name evidence="3" type="primary">31</name>
    <name evidence="3" type="ORF">PBI_PEAS_31</name>
</gene>
<evidence type="ECO:0000313" key="3">
    <source>
        <dbReference type="EMBL" id="AYN58718.1"/>
    </source>
</evidence>
<dbReference type="PANTHER" id="PTHR23416">
    <property type="entry name" value="SIALIC ACID SYNTHASE-RELATED"/>
    <property type="match status" value="1"/>
</dbReference>
<dbReference type="RefSeq" id="YP_009815581.1">
    <property type="nucleotide sequence ID" value="NC_048096.1"/>
</dbReference>
<protein>
    <submittedName>
        <fullName evidence="3">Acetyltransferase</fullName>
    </submittedName>
</protein>
<evidence type="ECO:0000256" key="2">
    <source>
        <dbReference type="ARBA" id="ARBA00022679"/>
    </source>
</evidence>
<organism evidence="3 4">
    <name type="scientific">Arthrobacter phage Peas</name>
    <dbReference type="NCBI Taxonomy" id="2419965"/>
    <lineage>
        <taxon>Viruses</taxon>
        <taxon>Duplodnaviria</taxon>
        <taxon>Heunggongvirae</taxon>
        <taxon>Uroviricota</taxon>
        <taxon>Caudoviricetes</taxon>
        <taxon>Bridgettevirus</taxon>
        <taxon>Bridgettevirus peas</taxon>
    </lineage>
</organism>
<comment type="similarity">
    <text evidence="1">Belongs to the transferase hexapeptide repeat family.</text>
</comment>
<dbReference type="GO" id="GO:0008374">
    <property type="term" value="F:O-acyltransferase activity"/>
    <property type="evidence" value="ECO:0007669"/>
    <property type="project" value="TreeGrafter"/>
</dbReference>
<evidence type="ECO:0000256" key="1">
    <source>
        <dbReference type="ARBA" id="ARBA00007274"/>
    </source>
</evidence>
<keyword evidence="4" id="KW-1185">Reference proteome</keyword>
<reference evidence="3 4" key="1">
    <citation type="submission" date="2018-09" db="EMBL/GenBank/DDBJ databases">
        <authorList>
            <person name="Divens A.M."/>
            <person name="Stoner T.H."/>
            <person name="Garlena R.A."/>
            <person name="Russell D.A."/>
            <person name="Pope W.H."/>
            <person name="Jacobs-Sera D."/>
            <person name="Hatfull G.F."/>
        </authorList>
    </citation>
    <scope>NUCLEOTIDE SEQUENCE [LARGE SCALE GENOMIC DNA]</scope>
</reference>